<dbReference type="AlphaFoldDB" id="Q0RX94"/>
<dbReference type="GO" id="GO:0042597">
    <property type="term" value="C:periplasmic space"/>
    <property type="evidence" value="ECO:0007669"/>
    <property type="project" value="UniProtKB-ARBA"/>
</dbReference>
<dbReference type="Gene3D" id="3.40.190.10">
    <property type="entry name" value="Periplasmic binding protein-like II"/>
    <property type="match status" value="1"/>
</dbReference>
<dbReference type="Proteomes" id="UP000008710">
    <property type="component" value="Plasmid pRHL1"/>
</dbReference>
<evidence type="ECO:0000259" key="4">
    <source>
        <dbReference type="Pfam" id="PF00496"/>
    </source>
</evidence>
<dbReference type="Pfam" id="PF00496">
    <property type="entry name" value="SBP_bac_5"/>
    <property type="match status" value="1"/>
</dbReference>
<evidence type="ECO:0000256" key="3">
    <source>
        <dbReference type="ARBA" id="ARBA00022729"/>
    </source>
</evidence>
<dbReference type="CDD" id="cd00995">
    <property type="entry name" value="PBP2_NikA_DppA_OppA_like"/>
    <property type="match status" value="1"/>
</dbReference>
<dbReference type="Gene3D" id="3.10.105.10">
    <property type="entry name" value="Dipeptide-binding Protein, Domain 3"/>
    <property type="match status" value="1"/>
</dbReference>
<evidence type="ECO:0000313" key="5">
    <source>
        <dbReference type="EMBL" id="ABH00092.1"/>
    </source>
</evidence>
<dbReference type="EMBL" id="CP000432">
    <property type="protein sequence ID" value="ABH00092.1"/>
    <property type="molecule type" value="Genomic_DNA"/>
</dbReference>
<dbReference type="InterPro" id="IPR039424">
    <property type="entry name" value="SBP_5"/>
</dbReference>
<evidence type="ECO:0000256" key="2">
    <source>
        <dbReference type="ARBA" id="ARBA00022448"/>
    </source>
</evidence>
<keyword evidence="2" id="KW-0813">Transport</keyword>
<evidence type="ECO:0000256" key="1">
    <source>
        <dbReference type="ARBA" id="ARBA00005695"/>
    </source>
</evidence>
<dbReference type="PIRSF" id="PIRSF002741">
    <property type="entry name" value="MppA"/>
    <property type="match status" value="1"/>
</dbReference>
<comment type="similarity">
    <text evidence="1">Belongs to the bacterial solute-binding protein 5 family.</text>
</comment>
<protein>
    <submittedName>
        <fullName evidence="5">Probable ABC peptide transporter, substrate binding component</fullName>
    </submittedName>
</protein>
<gene>
    <name evidence="5" type="ordered locus">RHA1_ro09048</name>
</gene>
<feature type="domain" description="Solute-binding protein family 5" evidence="4">
    <location>
        <begin position="42"/>
        <end position="395"/>
    </location>
</feature>
<reference evidence="6" key="1">
    <citation type="journal article" date="2006" name="Proc. Natl. Acad. Sci. U.S.A.">
        <title>The complete genome of Rhodococcus sp. RHA1 provides insights into a catabolic powerhouse.</title>
        <authorList>
            <person name="McLeod M.P."/>
            <person name="Warren R.L."/>
            <person name="Hsiao W.W.L."/>
            <person name="Araki N."/>
            <person name="Myhre M."/>
            <person name="Fernandes C."/>
            <person name="Miyazawa D."/>
            <person name="Wong W."/>
            <person name="Lillquist A.L."/>
            <person name="Wang D."/>
            <person name="Dosanjh M."/>
            <person name="Hara H."/>
            <person name="Petrescu A."/>
            <person name="Morin R.D."/>
            <person name="Yang G."/>
            <person name="Stott J.M."/>
            <person name="Schein J.E."/>
            <person name="Shin H."/>
            <person name="Smailus D."/>
            <person name="Siddiqui A.S."/>
            <person name="Marra M.A."/>
            <person name="Jones S.J.M."/>
            <person name="Holt R."/>
            <person name="Brinkman F.S.L."/>
            <person name="Miyauchi K."/>
            <person name="Fukuda M."/>
            <person name="Davies J.E."/>
            <person name="Mohn W.W."/>
            <person name="Eltis L.D."/>
        </authorList>
    </citation>
    <scope>NUCLEOTIDE SEQUENCE [LARGE SCALE GENOMIC DNA]</scope>
    <source>
        <strain evidence="6">RHA1</strain>
    </source>
</reference>
<organism evidence="5 6">
    <name type="scientific">Rhodococcus jostii (strain RHA1)</name>
    <dbReference type="NCBI Taxonomy" id="101510"/>
    <lineage>
        <taxon>Bacteria</taxon>
        <taxon>Bacillati</taxon>
        <taxon>Actinomycetota</taxon>
        <taxon>Actinomycetes</taxon>
        <taxon>Mycobacteriales</taxon>
        <taxon>Nocardiaceae</taxon>
        <taxon>Rhodococcus</taxon>
    </lineage>
</organism>
<evidence type="ECO:0000313" key="6">
    <source>
        <dbReference type="Proteomes" id="UP000008710"/>
    </source>
</evidence>
<dbReference type="GO" id="GO:0043190">
    <property type="term" value="C:ATP-binding cassette (ABC) transporter complex"/>
    <property type="evidence" value="ECO:0007669"/>
    <property type="project" value="InterPro"/>
</dbReference>
<name>Q0RX94_RHOJR</name>
<dbReference type="PANTHER" id="PTHR30290">
    <property type="entry name" value="PERIPLASMIC BINDING COMPONENT OF ABC TRANSPORTER"/>
    <property type="match status" value="1"/>
</dbReference>
<proteinExistence type="inferred from homology"/>
<dbReference type="GO" id="GO:1904680">
    <property type="term" value="F:peptide transmembrane transporter activity"/>
    <property type="evidence" value="ECO:0007669"/>
    <property type="project" value="TreeGrafter"/>
</dbReference>
<dbReference type="GO" id="GO:0015833">
    <property type="term" value="P:peptide transport"/>
    <property type="evidence" value="ECO:0007669"/>
    <property type="project" value="TreeGrafter"/>
</dbReference>
<dbReference type="InterPro" id="IPR000914">
    <property type="entry name" value="SBP_5_dom"/>
</dbReference>
<dbReference type="PANTHER" id="PTHR30290:SF9">
    <property type="entry name" value="OLIGOPEPTIDE-BINDING PROTEIN APPA"/>
    <property type="match status" value="1"/>
</dbReference>
<keyword evidence="5" id="KW-0614">Plasmid</keyword>
<accession>Q0RX94</accession>
<dbReference type="HOGENOM" id="CLU_017028_7_3_11"/>
<sequence>MTLAFNTDAQSVDPVTCAIGIGIGPCQAIYGALLYYDLENREITSGMAESFTSGDGKVWTLKLRPGMTFTDNTPFNAEAVAFNWQRTLDPSLLSPSMAAAKSITWSVVDDTTLTVTSNEVNHQLPFLRTEPLAFVGSPTAITQKGADFATSPVGAGPFTFGSWARGTEMILDRNAGYWDQPRPYVDRLVYKTIPADDQRFNALQAGEADVMVVVSEKYANRGRSAGLDVVQSTQLGGNGVRLSSRGALADPGIRTAVGMLIDNEQIRAAAFPDDPGATHFMPEGDPLYDETATWPEKDVEGAQRLVDEYRARNGGSEIVLSYVTTAGSPVLNRVAELLQAQLEAVDGLELEIKALDGAGFAGALVSGNYDLILNSLGGAHPDNLYKVFHTKGSGNASGYSNATVDQALDLTHTASDPAVIEEAYKTAIREVIATNAYRYWRPSETSLLIRPGTHGVKPAYQYWIRTELVWRQQ</sequence>
<geneLocation type="plasmid" evidence="5 6">
    <name>pRHL1</name>
</geneLocation>
<dbReference type="SUPFAM" id="SSF53850">
    <property type="entry name" value="Periplasmic binding protein-like II"/>
    <property type="match status" value="1"/>
</dbReference>
<dbReference type="InterPro" id="IPR030678">
    <property type="entry name" value="Peptide/Ni-bd"/>
</dbReference>
<dbReference type="KEGG" id="rha:RHA1_ro09048"/>
<keyword evidence="3" id="KW-0732">Signal</keyword>